<feature type="transmembrane region" description="Helical" evidence="1">
    <location>
        <begin position="136"/>
        <end position="157"/>
    </location>
</feature>
<name>A0ABV4CJ09_9PSEU</name>
<sequence>MTLLAVERMKLFSTRSPWWCISLALVLTVGMAAMMAWQWDGPMTLGMTQGGRQLGMMVMLVLAALSVTTEYRFGTIRATFLAVPNRIAALVAKAVVVAVLALVVGEVAAFGSWGLAGVLSPESDLALSGVDAWRQVAGGGLVYGLCAILAVGVGALVRQSAGAITLLLLWPLLVENLISLIPNIGPEIQKWMPFSSVSHFLAADVSGSDMPFGQWAALGYFAAVSVAVFALALFVTHRRDA</sequence>
<evidence type="ECO:0008006" key="4">
    <source>
        <dbReference type="Google" id="ProtNLM"/>
    </source>
</evidence>
<reference evidence="2 3" key="1">
    <citation type="submission" date="2024-08" db="EMBL/GenBank/DDBJ databases">
        <title>Genome mining of Saccharopolyspora cebuensis PGLac3 from Nigerian medicinal plant.</title>
        <authorList>
            <person name="Ezeobiora C.E."/>
            <person name="Igbokwe N.H."/>
            <person name="Amin D.H."/>
            <person name="Mendie U.E."/>
        </authorList>
    </citation>
    <scope>NUCLEOTIDE SEQUENCE [LARGE SCALE GENOMIC DNA]</scope>
    <source>
        <strain evidence="2 3">PGLac3</strain>
    </source>
</reference>
<comment type="caution">
    <text evidence="2">The sequence shown here is derived from an EMBL/GenBank/DDBJ whole genome shotgun (WGS) entry which is preliminary data.</text>
</comment>
<keyword evidence="1" id="KW-0472">Membrane</keyword>
<evidence type="ECO:0000256" key="1">
    <source>
        <dbReference type="SAM" id="Phobius"/>
    </source>
</evidence>
<keyword evidence="1" id="KW-0812">Transmembrane</keyword>
<feature type="transmembrane region" description="Helical" evidence="1">
    <location>
        <begin position="215"/>
        <end position="235"/>
    </location>
</feature>
<accession>A0ABV4CJ09</accession>
<dbReference type="Proteomes" id="UP001564626">
    <property type="component" value="Unassembled WGS sequence"/>
</dbReference>
<proteinExistence type="predicted"/>
<feature type="transmembrane region" description="Helical" evidence="1">
    <location>
        <begin position="18"/>
        <end position="39"/>
    </location>
</feature>
<feature type="transmembrane region" description="Helical" evidence="1">
    <location>
        <begin position="164"/>
        <end position="185"/>
    </location>
</feature>
<keyword evidence="1" id="KW-1133">Transmembrane helix</keyword>
<protein>
    <recommendedName>
        <fullName evidence="4">ABC-2 type transport system permease protein</fullName>
    </recommendedName>
</protein>
<feature type="transmembrane region" description="Helical" evidence="1">
    <location>
        <begin position="54"/>
        <end position="73"/>
    </location>
</feature>
<evidence type="ECO:0000313" key="2">
    <source>
        <dbReference type="EMBL" id="MEY8040739.1"/>
    </source>
</evidence>
<dbReference type="RefSeq" id="WP_345360528.1">
    <property type="nucleotide sequence ID" value="NZ_BAABII010000004.1"/>
</dbReference>
<keyword evidence="3" id="KW-1185">Reference proteome</keyword>
<organism evidence="2 3">
    <name type="scientific">Saccharopolyspora cebuensis</name>
    <dbReference type="NCBI Taxonomy" id="418759"/>
    <lineage>
        <taxon>Bacteria</taxon>
        <taxon>Bacillati</taxon>
        <taxon>Actinomycetota</taxon>
        <taxon>Actinomycetes</taxon>
        <taxon>Pseudonocardiales</taxon>
        <taxon>Pseudonocardiaceae</taxon>
        <taxon>Saccharopolyspora</taxon>
    </lineage>
</organism>
<gene>
    <name evidence="2" type="ORF">AB8O55_15130</name>
</gene>
<feature type="transmembrane region" description="Helical" evidence="1">
    <location>
        <begin position="94"/>
        <end position="116"/>
    </location>
</feature>
<evidence type="ECO:0000313" key="3">
    <source>
        <dbReference type="Proteomes" id="UP001564626"/>
    </source>
</evidence>
<dbReference type="EMBL" id="JBGEHV010000025">
    <property type="protein sequence ID" value="MEY8040739.1"/>
    <property type="molecule type" value="Genomic_DNA"/>
</dbReference>